<dbReference type="STRING" id="1236970.JCM9140_1293"/>
<comment type="caution">
    <text evidence="2">The sequence shown here is derived from an EMBL/GenBank/DDBJ whole genome shotgun (WGS) entry which is preliminary data.</text>
</comment>
<evidence type="ECO:0000313" key="2">
    <source>
        <dbReference type="EMBL" id="GAE25306.1"/>
    </source>
</evidence>
<evidence type="ECO:0000256" key="1">
    <source>
        <dbReference type="SAM" id="Phobius"/>
    </source>
</evidence>
<reference evidence="2" key="1">
    <citation type="journal article" date="2014" name="Genome Announc.">
        <title>Draft Genome Sequences of Three Alkaliphilic Bacillus Strains, Bacillus wakoensis JCM 9140T, Bacillus akibai JCM 9157T, and Bacillus hemicellulosilyticus JCM 9152T.</title>
        <authorList>
            <person name="Yuki M."/>
            <person name="Oshima K."/>
            <person name="Suda W."/>
            <person name="Oshida Y."/>
            <person name="Kitamura K."/>
            <person name="Iida T."/>
            <person name="Hattori M."/>
            <person name="Ohkuma M."/>
        </authorList>
    </citation>
    <scope>NUCLEOTIDE SEQUENCE [LARGE SCALE GENOMIC DNA]</scope>
    <source>
        <strain evidence="2">JCM 9140</strain>
    </source>
</reference>
<keyword evidence="1" id="KW-0472">Membrane</keyword>
<keyword evidence="1" id="KW-1133">Transmembrane helix</keyword>
<feature type="transmembrane region" description="Helical" evidence="1">
    <location>
        <begin position="31"/>
        <end position="48"/>
    </location>
</feature>
<proteinExistence type="predicted"/>
<evidence type="ECO:0000313" key="3">
    <source>
        <dbReference type="Proteomes" id="UP000018890"/>
    </source>
</evidence>
<gene>
    <name evidence="2" type="ORF">JCM9140_1293</name>
</gene>
<name>W4PZN3_9BACI</name>
<organism evidence="2 3">
    <name type="scientific">Halalkalibacter wakoensis JCM 9140</name>
    <dbReference type="NCBI Taxonomy" id="1236970"/>
    <lineage>
        <taxon>Bacteria</taxon>
        <taxon>Bacillati</taxon>
        <taxon>Bacillota</taxon>
        <taxon>Bacilli</taxon>
        <taxon>Bacillales</taxon>
        <taxon>Bacillaceae</taxon>
        <taxon>Halalkalibacter</taxon>
    </lineage>
</organism>
<keyword evidence="3" id="KW-1185">Reference proteome</keyword>
<dbReference type="AlphaFoldDB" id="W4PZN3"/>
<accession>W4PZN3</accession>
<dbReference type="Proteomes" id="UP000018890">
    <property type="component" value="Unassembled WGS sequence"/>
</dbReference>
<protein>
    <submittedName>
        <fullName evidence="2">Uncharacterized protein</fullName>
    </submittedName>
</protein>
<feature type="transmembrane region" description="Helical" evidence="1">
    <location>
        <begin position="7"/>
        <end position="25"/>
    </location>
</feature>
<keyword evidence="1" id="KW-0812">Transmembrane</keyword>
<dbReference type="RefSeq" id="WP_166485451.1">
    <property type="nucleotide sequence ID" value="NZ_BAUT01000008.1"/>
</dbReference>
<sequence>MNRFRLVSGIILILISYYFFILSLMNVFPKWIAAPLLFVSLVFTLAPISKKKRFKGFH</sequence>
<dbReference type="EMBL" id="BAUT01000008">
    <property type="protein sequence ID" value="GAE25306.1"/>
    <property type="molecule type" value="Genomic_DNA"/>
</dbReference>